<dbReference type="GO" id="GO:0000105">
    <property type="term" value="P:L-histidine biosynthetic process"/>
    <property type="evidence" value="ECO:0007669"/>
    <property type="project" value="UniProtKB-KW"/>
</dbReference>
<dbReference type="GO" id="GO:0006164">
    <property type="term" value="P:purine nucleotide biosynthetic process"/>
    <property type="evidence" value="ECO:0007669"/>
    <property type="project" value="UniProtKB-KW"/>
</dbReference>
<comment type="catalytic activity">
    <reaction evidence="12">
        <text>(6R)-5,10-methylene-5,6,7,8-tetrahydrofolate + NADP(+) = (6R)-5,10-methenyltetrahydrofolate + NADPH</text>
        <dbReference type="Rhea" id="RHEA:22812"/>
        <dbReference type="ChEBI" id="CHEBI:15636"/>
        <dbReference type="ChEBI" id="CHEBI:57455"/>
        <dbReference type="ChEBI" id="CHEBI:57783"/>
        <dbReference type="ChEBI" id="CHEBI:58349"/>
        <dbReference type="EC" id="1.5.1.5"/>
    </reaction>
</comment>
<dbReference type="GO" id="GO:0005829">
    <property type="term" value="C:cytosol"/>
    <property type="evidence" value="ECO:0007669"/>
    <property type="project" value="TreeGrafter"/>
</dbReference>
<feature type="domain" description="Tetrahydrofolate dehydrogenase/cyclohydrolase catalytic" evidence="13">
    <location>
        <begin position="7"/>
        <end position="121"/>
    </location>
</feature>
<dbReference type="InterPro" id="IPR020867">
    <property type="entry name" value="THF_DH/CycHdrlase_CS"/>
</dbReference>
<dbReference type="PRINTS" id="PR00085">
    <property type="entry name" value="THFDHDRGNASE"/>
</dbReference>
<reference evidence="16" key="3">
    <citation type="submission" date="2016-11" db="EMBL/GenBank/DDBJ databases">
        <authorList>
            <person name="Varghese N."/>
            <person name="Submissions S."/>
        </authorList>
    </citation>
    <scope>NUCLEOTIDE SEQUENCE</scope>
    <source>
        <strain evidence="16">DSM 1682</strain>
    </source>
</reference>
<feature type="binding site" evidence="12">
    <location>
        <begin position="166"/>
        <end position="168"/>
    </location>
    <ligand>
        <name>NADP(+)</name>
        <dbReference type="ChEBI" id="CHEBI:58349"/>
    </ligand>
</feature>
<dbReference type="GO" id="GO:0004477">
    <property type="term" value="F:methenyltetrahydrofolate cyclohydrolase activity"/>
    <property type="evidence" value="ECO:0007669"/>
    <property type="project" value="UniProtKB-UniRule"/>
</dbReference>
<keyword evidence="6 12" id="KW-0378">Hydrolase</keyword>
<feature type="domain" description="Tetrahydrofolate dehydrogenase/cyclohydrolase NAD(P)-binding" evidence="14">
    <location>
        <begin position="140"/>
        <end position="282"/>
    </location>
</feature>
<comment type="caution">
    <text evidence="12">Lacks conserved residue(s) required for the propagation of feature annotation.</text>
</comment>
<dbReference type="FunFam" id="3.40.50.720:FF:000094">
    <property type="entry name" value="Bifunctional protein FolD"/>
    <property type="match status" value="1"/>
</dbReference>
<evidence type="ECO:0000256" key="2">
    <source>
        <dbReference type="ARBA" id="ARBA00011738"/>
    </source>
</evidence>
<accession>A0A0X8VBE8</accession>
<keyword evidence="10 12" id="KW-0486">Methionine biosynthesis</keyword>
<evidence type="ECO:0000313" key="15">
    <source>
        <dbReference type="EMBL" id="AMJ40004.1"/>
    </source>
</evidence>
<dbReference type="PANTHER" id="PTHR48099">
    <property type="entry name" value="C-1-TETRAHYDROFOLATE SYNTHASE, CYTOPLASMIC-RELATED"/>
    <property type="match status" value="1"/>
</dbReference>
<dbReference type="InterPro" id="IPR020631">
    <property type="entry name" value="THF_DH/CycHdrlase_NAD-bd_dom"/>
</dbReference>
<comment type="pathway">
    <text evidence="1 12">One-carbon metabolism; tetrahydrofolate interconversion.</text>
</comment>
<dbReference type="GO" id="GO:0004488">
    <property type="term" value="F:methylenetetrahydrofolate dehydrogenase (NADP+) activity"/>
    <property type="evidence" value="ECO:0007669"/>
    <property type="project" value="UniProtKB-UniRule"/>
</dbReference>
<dbReference type="Gene3D" id="3.40.50.10860">
    <property type="entry name" value="Leucine Dehydrogenase, chain A, domain 1"/>
    <property type="match status" value="1"/>
</dbReference>
<protein>
    <recommendedName>
        <fullName evidence="12">Bifunctional protein FolD</fullName>
    </recommendedName>
    <domain>
        <recommendedName>
            <fullName evidence="12">Methylenetetrahydrofolate dehydrogenase</fullName>
            <ecNumber evidence="12">1.5.1.5</ecNumber>
        </recommendedName>
    </domain>
    <domain>
        <recommendedName>
            <fullName evidence="12">Methenyltetrahydrofolate cyclohydrolase</fullName>
            <ecNumber evidence="12">3.5.4.9</ecNumber>
        </recommendedName>
    </domain>
</protein>
<evidence type="ECO:0000259" key="14">
    <source>
        <dbReference type="Pfam" id="PF02882"/>
    </source>
</evidence>
<keyword evidence="8 12" id="KW-0560">Oxidoreductase</keyword>
<evidence type="ECO:0000313" key="16">
    <source>
        <dbReference type="EMBL" id="SHE78401.1"/>
    </source>
</evidence>
<reference evidence="17" key="2">
    <citation type="submission" date="2016-01" db="EMBL/GenBank/DDBJ databases">
        <authorList>
            <person name="Poehlein A."/>
            <person name="Schlien K."/>
            <person name="Gottschalk G."/>
            <person name="Buckel W."/>
            <person name="Daniel R."/>
        </authorList>
    </citation>
    <scope>NUCLEOTIDE SEQUENCE [LARGE SCALE GENOMIC DNA]</scope>
    <source>
        <strain evidence="17">X2</strain>
    </source>
</reference>
<dbReference type="Gene3D" id="3.40.50.720">
    <property type="entry name" value="NAD(P)-binding Rossmann-like Domain"/>
    <property type="match status" value="1"/>
</dbReference>
<dbReference type="KEGG" id="cpro:CPRO_03950"/>
<dbReference type="InterPro" id="IPR036291">
    <property type="entry name" value="NAD(P)-bd_dom_sf"/>
</dbReference>
<dbReference type="InterPro" id="IPR020630">
    <property type="entry name" value="THF_DH/CycHdrlase_cat_dom"/>
</dbReference>
<dbReference type="EC" id="3.5.4.9" evidence="12"/>
<dbReference type="EMBL" id="CP014223">
    <property type="protein sequence ID" value="AMJ40004.1"/>
    <property type="molecule type" value="Genomic_DNA"/>
</dbReference>
<evidence type="ECO:0000256" key="7">
    <source>
        <dbReference type="ARBA" id="ARBA00022857"/>
    </source>
</evidence>
<reference evidence="15 17" key="1">
    <citation type="journal article" date="2016" name="Genome Announc.">
        <title>Complete Genome Sequence of the Amino Acid-Fermenting Clostridium propionicum X2 (DSM 1682).</title>
        <authorList>
            <person name="Poehlein A."/>
            <person name="Schlien K."/>
            <person name="Chowdhury N.P."/>
            <person name="Gottschalk G."/>
            <person name="Buckel W."/>
            <person name="Daniel R."/>
        </authorList>
    </citation>
    <scope>NUCLEOTIDE SEQUENCE [LARGE SCALE GENOMIC DNA]</scope>
    <source>
        <strain evidence="15 17">X2</strain>
    </source>
</reference>
<evidence type="ECO:0000256" key="1">
    <source>
        <dbReference type="ARBA" id="ARBA00004777"/>
    </source>
</evidence>
<dbReference type="PANTHER" id="PTHR48099:SF5">
    <property type="entry name" value="C-1-TETRAHYDROFOLATE SYNTHASE, CYTOPLASMIC"/>
    <property type="match status" value="1"/>
</dbReference>
<keyword evidence="9 12" id="KW-0368">Histidine biosynthesis</keyword>
<dbReference type="EMBL" id="FQUA01000007">
    <property type="protein sequence ID" value="SHE78401.1"/>
    <property type="molecule type" value="Genomic_DNA"/>
</dbReference>
<dbReference type="AlphaFoldDB" id="A0A0X8VBE8"/>
<keyword evidence="11 12" id="KW-0511">Multifunctional enzyme</keyword>
<dbReference type="PROSITE" id="PS00766">
    <property type="entry name" value="THF_DHG_CYH_1"/>
    <property type="match status" value="1"/>
</dbReference>
<keyword evidence="3 12" id="KW-0554">One-carbon metabolism</keyword>
<evidence type="ECO:0000256" key="8">
    <source>
        <dbReference type="ARBA" id="ARBA00023002"/>
    </source>
</evidence>
<evidence type="ECO:0000256" key="5">
    <source>
        <dbReference type="ARBA" id="ARBA00022755"/>
    </source>
</evidence>
<proteinExistence type="inferred from homology"/>
<name>A0A0X8VBE8_ANAPI</name>
<dbReference type="GO" id="GO:0035999">
    <property type="term" value="P:tetrahydrofolate interconversion"/>
    <property type="evidence" value="ECO:0007669"/>
    <property type="project" value="UniProtKB-UniRule"/>
</dbReference>
<sequence length="286" mass="30180">MMTAQLIDGKLISAQIKEEAAKEAAQIKAQGVNPCLAVVLVGNDSASQVYVNNKKKACEAVGIRSVSYELGGETSEEELLRLVAQLNADETVHGILVQMPLPKQINEEKVILAIDAKKDVDCFHPMNVGLLHSGGKGFLPCTPAGIIELIKRSGHTIQGQNCVIIGRSNIVGKPVAMLLMQENGTVTICHSKTRNLAEVCRGADIIVSATGKVNTVTAEMVKAGAIVIDVGMNRNEAGKLCGDVDFEAVKEIAGAITPVPGGVGPMTIAMLMKNCLVAAKMQNNLM</sequence>
<dbReference type="CDD" id="cd01080">
    <property type="entry name" value="NAD_bind_m-THF_DH_Cyclohyd"/>
    <property type="match status" value="1"/>
</dbReference>
<dbReference type="Pfam" id="PF00763">
    <property type="entry name" value="THF_DHG_CYH"/>
    <property type="match status" value="1"/>
</dbReference>
<dbReference type="InterPro" id="IPR046346">
    <property type="entry name" value="Aminoacid_DH-like_N_sf"/>
</dbReference>
<comment type="catalytic activity">
    <reaction evidence="12">
        <text>(6R)-5,10-methenyltetrahydrofolate + H2O = (6R)-10-formyltetrahydrofolate + H(+)</text>
        <dbReference type="Rhea" id="RHEA:23700"/>
        <dbReference type="ChEBI" id="CHEBI:15377"/>
        <dbReference type="ChEBI" id="CHEBI:15378"/>
        <dbReference type="ChEBI" id="CHEBI:57455"/>
        <dbReference type="ChEBI" id="CHEBI:195366"/>
        <dbReference type="EC" id="3.5.4.9"/>
    </reaction>
</comment>
<evidence type="ECO:0000256" key="12">
    <source>
        <dbReference type="HAMAP-Rule" id="MF_01576"/>
    </source>
</evidence>
<dbReference type="GO" id="GO:0009086">
    <property type="term" value="P:methionine biosynthetic process"/>
    <property type="evidence" value="ECO:0007669"/>
    <property type="project" value="UniProtKB-KW"/>
</dbReference>
<dbReference type="EC" id="1.5.1.5" evidence="12"/>
<evidence type="ECO:0000313" key="18">
    <source>
        <dbReference type="Proteomes" id="UP000184204"/>
    </source>
</evidence>
<dbReference type="InterPro" id="IPR000672">
    <property type="entry name" value="THF_DH/CycHdrlase"/>
</dbReference>
<evidence type="ECO:0000256" key="3">
    <source>
        <dbReference type="ARBA" id="ARBA00022563"/>
    </source>
</evidence>
<evidence type="ECO:0000256" key="10">
    <source>
        <dbReference type="ARBA" id="ARBA00023167"/>
    </source>
</evidence>
<dbReference type="Proteomes" id="UP000184204">
    <property type="component" value="Unassembled WGS sequence"/>
</dbReference>
<evidence type="ECO:0000259" key="13">
    <source>
        <dbReference type="Pfam" id="PF00763"/>
    </source>
</evidence>
<keyword evidence="5 12" id="KW-0658">Purine biosynthesis</keyword>
<reference evidence="18" key="4">
    <citation type="submission" date="2016-11" db="EMBL/GenBank/DDBJ databases">
        <authorList>
            <person name="Jaros S."/>
            <person name="Januszkiewicz K."/>
            <person name="Wedrychowicz H."/>
        </authorList>
    </citation>
    <scope>NUCLEOTIDE SEQUENCE [LARGE SCALE GENOMIC DNA]</scope>
    <source>
        <strain evidence="18">DSM 1682</strain>
    </source>
</reference>
<keyword evidence="7 12" id="KW-0521">NADP</keyword>
<evidence type="ECO:0000256" key="6">
    <source>
        <dbReference type="ARBA" id="ARBA00022801"/>
    </source>
</evidence>
<evidence type="ECO:0000256" key="9">
    <source>
        <dbReference type="ARBA" id="ARBA00023102"/>
    </source>
</evidence>
<evidence type="ECO:0000256" key="11">
    <source>
        <dbReference type="ARBA" id="ARBA00023268"/>
    </source>
</evidence>
<comment type="similarity">
    <text evidence="12">Belongs to the tetrahydrofolate dehydrogenase/cyclohydrolase family.</text>
</comment>
<dbReference type="FunFam" id="3.40.50.10860:FF:000005">
    <property type="entry name" value="C-1-tetrahydrofolate synthase, cytoplasmic, putative"/>
    <property type="match status" value="1"/>
</dbReference>
<gene>
    <name evidence="12 15" type="primary">folD</name>
    <name evidence="15" type="ORF">CPRO_03950</name>
    <name evidence="16" type="ORF">SAMN02745151_01779</name>
</gene>
<keyword evidence="4 12" id="KW-0028">Amino-acid biosynthesis</keyword>
<dbReference type="HAMAP" id="MF_01576">
    <property type="entry name" value="THF_DHG_CYH"/>
    <property type="match status" value="1"/>
</dbReference>
<comment type="subunit">
    <text evidence="2 12">Homodimer.</text>
</comment>
<evidence type="ECO:0000256" key="4">
    <source>
        <dbReference type="ARBA" id="ARBA00022605"/>
    </source>
</evidence>
<organism evidence="16 18">
    <name type="scientific">Anaerotignum propionicum DSM 1682</name>
    <dbReference type="NCBI Taxonomy" id="991789"/>
    <lineage>
        <taxon>Bacteria</taxon>
        <taxon>Bacillati</taxon>
        <taxon>Bacillota</taxon>
        <taxon>Clostridia</taxon>
        <taxon>Lachnospirales</taxon>
        <taxon>Anaerotignaceae</taxon>
        <taxon>Anaerotignum</taxon>
    </lineage>
</organism>
<dbReference type="SUPFAM" id="SSF51735">
    <property type="entry name" value="NAD(P)-binding Rossmann-fold domains"/>
    <property type="match status" value="1"/>
</dbReference>
<dbReference type="Proteomes" id="UP000068026">
    <property type="component" value="Chromosome"/>
</dbReference>
<evidence type="ECO:0000313" key="17">
    <source>
        <dbReference type="Proteomes" id="UP000068026"/>
    </source>
</evidence>
<comment type="function">
    <text evidence="12">Catalyzes the oxidation of 5,10-methylenetetrahydrofolate to 5,10-methenyltetrahydrofolate and then the hydrolysis of 5,10-methenyltetrahydrofolate to 10-formyltetrahydrofolate.</text>
</comment>
<dbReference type="PROSITE" id="PS00767">
    <property type="entry name" value="THF_DHG_CYH_2"/>
    <property type="match status" value="1"/>
</dbReference>
<dbReference type="SUPFAM" id="SSF53223">
    <property type="entry name" value="Aminoacid dehydrogenase-like, N-terminal domain"/>
    <property type="match status" value="1"/>
</dbReference>
<keyword evidence="17" id="KW-1185">Reference proteome</keyword>
<dbReference type="Pfam" id="PF02882">
    <property type="entry name" value="THF_DHG_CYH_C"/>
    <property type="match status" value="1"/>
</dbReference>